<organism evidence="1 2">
    <name type="scientific">Hymenolepis diminuta</name>
    <name type="common">Rat tapeworm</name>
    <dbReference type="NCBI Taxonomy" id="6216"/>
    <lineage>
        <taxon>Eukaryota</taxon>
        <taxon>Metazoa</taxon>
        <taxon>Spiralia</taxon>
        <taxon>Lophotrochozoa</taxon>
        <taxon>Platyhelminthes</taxon>
        <taxon>Cestoda</taxon>
        <taxon>Eucestoda</taxon>
        <taxon>Cyclophyllidea</taxon>
        <taxon>Hymenolepididae</taxon>
        <taxon>Hymenolepis</taxon>
    </lineage>
</organism>
<protein>
    <submittedName>
        <fullName evidence="1">Uncharacterized protein</fullName>
    </submittedName>
</protein>
<dbReference type="EMBL" id="CABIJS010000044">
    <property type="protein sequence ID" value="VUZ40837.1"/>
    <property type="molecule type" value="Genomic_DNA"/>
</dbReference>
<keyword evidence="2" id="KW-1185">Reference proteome</keyword>
<sequence length="77" mass="8991">SLSGSHPTNARSSYYQDADFVENVTTIETVLPKMSLPEFQLKWSQRRLLPRFFYKQFNETEPEQQEGVNSAVENNTY</sequence>
<evidence type="ECO:0000313" key="1">
    <source>
        <dbReference type="EMBL" id="VUZ40837.1"/>
    </source>
</evidence>
<dbReference type="AlphaFoldDB" id="A0A564Y0Q7"/>
<proteinExistence type="predicted"/>
<accession>A0A564Y0Q7</accession>
<reference evidence="1 2" key="1">
    <citation type="submission" date="2019-07" db="EMBL/GenBank/DDBJ databases">
        <authorList>
            <person name="Jastrzebski P J."/>
            <person name="Paukszto L."/>
            <person name="Jastrzebski P J."/>
        </authorList>
    </citation>
    <scope>NUCLEOTIDE SEQUENCE [LARGE SCALE GENOMIC DNA]</scope>
    <source>
        <strain evidence="1 2">WMS-il1</strain>
    </source>
</reference>
<name>A0A564Y0Q7_HYMDI</name>
<evidence type="ECO:0000313" key="2">
    <source>
        <dbReference type="Proteomes" id="UP000321570"/>
    </source>
</evidence>
<feature type="non-terminal residue" evidence="1">
    <location>
        <position position="1"/>
    </location>
</feature>
<dbReference type="Proteomes" id="UP000321570">
    <property type="component" value="Unassembled WGS sequence"/>
</dbReference>
<gene>
    <name evidence="1" type="ORF">WMSIL1_LOCUS1732</name>
</gene>